<dbReference type="STRING" id="293826.Amet_0761"/>
<dbReference type="RefSeq" id="WP_012062029.1">
    <property type="nucleotide sequence ID" value="NC_009633.1"/>
</dbReference>
<dbReference type="PANTHER" id="PTHR33434:SF3">
    <property type="entry name" value="DEGV DOMAIN-CONTAINING PROTEIN YITS"/>
    <property type="match status" value="1"/>
</dbReference>
<dbReference type="OrthoDB" id="9781230at2"/>
<dbReference type="SUPFAM" id="SSF82549">
    <property type="entry name" value="DAK1/DegV-like"/>
    <property type="match status" value="1"/>
</dbReference>
<reference evidence="4" key="1">
    <citation type="journal article" date="2016" name="Genome Announc.">
        <title>Complete genome sequence of Alkaliphilus metalliredigens strain QYMF, an alkaliphilic and metal-reducing bacterium isolated from borax-contaminated leachate ponds.</title>
        <authorList>
            <person name="Hwang C."/>
            <person name="Copeland A."/>
            <person name="Lucas S."/>
            <person name="Lapidus A."/>
            <person name="Barry K."/>
            <person name="Detter J.C."/>
            <person name="Glavina Del Rio T."/>
            <person name="Hammon N."/>
            <person name="Israni S."/>
            <person name="Dalin E."/>
            <person name="Tice H."/>
            <person name="Pitluck S."/>
            <person name="Chertkov O."/>
            <person name="Brettin T."/>
            <person name="Bruce D."/>
            <person name="Han C."/>
            <person name="Schmutz J."/>
            <person name="Larimer F."/>
            <person name="Land M.L."/>
            <person name="Hauser L."/>
            <person name="Kyrpides N."/>
            <person name="Mikhailova N."/>
            <person name="Ye Q."/>
            <person name="Zhou J."/>
            <person name="Richardson P."/>
            <person name="Fields M.W."/>
        </authorList>
    </citation>
    <scope>NUCLEOTIDE SEQUENCE [LARGE SCALE GENOMIC DNA]</scope>
    <source>
        <strain evidence="4">QYMF</strain>
    </source>
</reference>
<name>A6TLB8_ALKMQ</name>
<dbReference type="PANTHER" id="PTHR33434">
    <property type="entry name" value="DEGV DOMAIN-CONTAINING PROTEIN DR_1986-RELATED"/>
    <property type="match status" value="1"/>
</dbReference>
<dbReference type="InterPro" id="IPR003797">
    <property type="entry name" value="DegV"/>
</dbReference>
<keyword evidence="2" id="KW-0446">Lipid-binding</keyword>
<comment type="function">
    <text evidence="1">May bind long-chain fatty acids, such as palmitate, and may play a role in lipid transport or fatty acid metabolism.</text>
</comment>
<dbReference type="KEGG" id="amt:Amet_0761"/>
<dbReference type="eggNOG" id="COG1307">
    <property type="taxonomic scope" value="Bacteria"/>
</dbReference>
<evidence type="ECO:0000313" key="3">
    <source>
        <dbReference type="EMBL" id="ABR46986.1"/>
    </source>
</evidence>
<gene>
    <name evidence="3" type="ordered locus">Amet_0761</name>
</gene>
<dbReference type="InterPro" id="IPR050270">
    <property type="entry name" value="DegV_domain_contain"/>
</dbReference>
<keyword evidence="4" id="KW-1185">Reference proteome</keyword>
<dbReference type="HOGENOM" id="CLU_048251_4_3_9"/>
<dbReference type="EMBL" id="CP000724">
    <property type="protein sequence ID" value="ABR46986.1"/>
    <property type="molecule type" value="Genomic_DNA"/>
</dbReference>
<dbReference type="Gene3D" id="3.40.50.10170">
    <property type="match status" value="1"/>
</dbReference>
<dbReference type="AlphaFoldDB" id="A6TLB8"/>
<organism evidence="3 4">
    <name type="scientific">Alkaliphilus metalliredigens (strain QYMF)</name>
    <dbReference type="NCBI Taxonomy" id="293826"/>
    <lineage>
        <taxon>Bacteria</taxon>
        <taxon>Bacillati</taxon>
        <taxon>Bacillota</taxon>
        <taxon>Clostridia</taxon>
        <taxon>Peptostreptococcales</taxon>
        <taxon>Natronincolaceae</taxon>
        <taxon>Alkaliphilus</taxon>
    </lineage>
</organism>
<dbReference type="InterPro" id="IPR043168">
    <property type="entry name" value="DegV_C"/>
</dbReference>
<dbReference type="NCBIfam" id="TIGR00762">
    <property type="entry name" value="DegV"/>
    <property type="match status" value="1"/>
</dbReference>
<sequence>MNKIALVTDSTSDLNYEEVKKYNIHVLPLKIVYKDREYTDRVDITPDEVYSNMEVEVPTTSLPSIEVIDRLFVKLKEEGYTHVIAVTISAGLSGTYNSVRLVSENHPELKFEIFDSLALTLGAGAIVLACGEMLNEGKEFEEIVKELPRLRDKIRVYYVLDTLKYLIRGGRIGKVPGSIGELLNMKPIISINKEGVYYTHLKVRGRKQSLSKLFAIVKESLEEQKAKVWVLHGGGEKEARELHKKVLELANASQVGFSDISPVAGVHTGPGLIGVTIMTE</sequence>
<dbReference type="GO" id="GO:0008289">
    <property type="term" value="F:lipid binding"/>
    <property type="evidence" value="ECO:0007669"/>
    <property type="project" value="UniProtKB-KW"/>
</dbReference>
<dbReference type="PROSITE" id="PS51482">
    <property type="entry name" value="DEGV"/>
    <property type="match status" value="1"/>
</dbReference>
<evidence type="ECO:0000313" key="4">
    <source>
        <dbReference type="Proteomes" id="UP000001572"/>
    </source>
</evidence>
<accession>A6TLB8</accession>
<protein>
    <submittedName>
        <fullName evidence="3">DegV family protein</fullName>
    </submittedName>
</protein>
<dbReference type="Pfam" id="PF02645">
    <property type="entry name" value="DegV"/>
    <property type="match status" value="1"/>
</dbReference>
<dbReference type="Proteomes" id="UP000001572">
    <property type="component" value="Chromosome"/>
</dbReference>
<dbReference type="Gene3D" id="3.30.1180.10">
    <property type="match status" value="1"/>
</dbReference>
<proteinExistence type="predicted"/>
<evidence type="ECO:0000256" key="2">
    <source>
        <dbReference type="ARBA" id="ARBA00023121"/>
    </source>
</evidence>
<evidence type="ECO:0000256" key="1">
    <source>
        <dbReference type="ARBA" id="ARBA00003238"/>
    </source>
</evidence>